<dbReference type="Pfam" id="PF02230">
    <property type="entry name" value="Abhydrolase_2"/>
    <property type="match status" value="1"/>
</dbReference>
<evidence type="ECO:0000313" key="2">
    <source>
        <dbReference type="EMBL" id="OJG47070.1"/>
    </source>
</evidence>
<dbReference type="SUPFAM" id="SSF53474">
    <property type="entry name" value="alpha/beta-Hydrolases"/>
    <property type="match status" value="1"/>
</dbReference>
<proteinExistence type="predicted"/>
<comment type="caution">
    <text evidence="2">The sequence shown here is derived from an EMBL/GenBank/DDBJ whole genome shotgun (WGS) entry which is preliminary data.</text>
</comment>
<dbReference type="Proteomes" id="UP000182077">
    <property type="component" value="Unassembled WGS sequence"/>
</dbReference>
<dbReference type="GO" id="GO:0016787">
    <property type="term" value="F:hydrolase activity"/>
    <property type="evidence" value="ECO:0007669"/>
    <property type="project" value="InterPro"/>
</dbReference>
<evidence type="ECO:0000313" key="3">
    <source>
        <dbReference type="Proteomes" id="UP000182077"/>
    </source>
</evidence>
<dbReference type="STRING" id="249189.RV04_GL000317"/>
<gene>
    <name evidence="2" type="ORF">RV04_GL000317</name>
</gene>
<accession>A0A1L8TS09</accession>
<dbReference type="Gene3D" id="3.40.50.1820">
    <property type="entry name" value="alpha/beta hydrolase"/>
    <property type="match status" value="1"/>
</dbReference>
<dbReference type="EMBL" id="JXKQ01000001">
    <property type="protein sequence ID" value="OJG47070.1"/>
    <property type="molecule type" value="Genomic_DNA"/>
</dbReference>
<reference evidence="2 3" key="1">
    <citation type="submission" date="2014-12" db="EMBL/GenBank/DDBJ databases">
        <title>Draft genome sequences of 29 type strains of Enterococci.</title>
        <authorList>
            <person name="Zhong Z."/>
            <person name="Sun Z."/>
            <person name="Liu W."/>
            <person name="Zhang W."/>
            <person name="Zhang H."/>
        </authorList>
    </citation>
    <scope>NUCLEOTIDE SEQUENCE [LARGE SCALE GENOMIC DNA]</scope>
    <source>
        <strain evidence="2 3">DSM 17122</strain>
    </source>
</reference>
<keyword evidence="3" id="KW-1185">Reference proteome</keyword>
<protein>
    <submittedName>
        <fullName evidence="2">Phospholipase/carboxylesterase</fullName>
    </submittedName>
</protein>
<evidence type="ECO:0000259" key="1">
    <source>
        <dbReference type="Pfam" id="PF02230"/>
    </source>
</evidence>
<feature type="domain" description="Phospholipase/carboxylesterase/thioesterase" evidence="1">
    <location>
        <begin position="6"/>
        <end position="201"/>
    </location>
</feature>
<name>A0A1L8TS09_9ENTE</name>
<dbReference type="AlphaFoldDB" id="A0A1L8TS09"/>
<sequence length="202" mass="22669">MLEMKYIYQAGKPEGKKFILLHGTGGDETSLIDLARLLDAKSTILALRGQVKEDGMHRFFRRNGLNQFDLVSLENETDHLLEEITRISEEKGIALADWILVGYSNGANIAAHLLLERQTSLAQGIFFHPMSLGVHTKVFDLSDKKVWVSYGGMRDQIVSEAAFDTLTEAFDKRGADLTIMETNSGHQLLMEEVQSAKAWLKE</sequence>
<dbReference type="InterPro" id="IPR003140">
    <property type="entry name" value="PLipase/COase/thioEstase"/>
</dbReference>
<dbReference type="InterPro" id="IPR029058">
    <property type="entry name" value="AB_hydrolase_fold"/>
</dbReference>
<organism evidence="2 3">
    <name type="scientific">Enterococcus hermanniensis</name>
    <dbReference type="NCBI Taxonomy" id="249189"/>
    <lineage>
        <taxon>Bacteria</taxon>
        <taxon>Bacillati</taxon>
        <taxon>Bacillota</taxon>
        <taxon>Bacilli</taxon>
        <taxon>Lactobacillales</taxon>
        <taxon>Enterococcaceae</taxon>
        <taxon>Enterococcus</taxon>
    </lineage>
</organism>